<comment type="caution">
    <text evidence="2">The sequence shown here is derived from an EMBL/GenBank/DDBJ whole genome shotgun (WGS) entry which is preliminary data.</text>
</comment>
<sequence length="217" mass="24532">MKYLHQNTLGLIALATVLYSNLLSADQNITPTKAEQAESCIAADDIAGAIYQKTLTSGDSEQISYWALDDQQWFLELSEKTVHWQQLPNQQFTRSEWLLEQKLAIDYSHQDLKQLGELPLALPPVSVMPDGLRKNLFGRKTSKTWNCFQLSIYQGAPTGPTITLEWIDKLKLPLRYSVSLQGSAMWLELSELITKQQAENLASLGTNLPHQPFKKNN</sequence>
<proteinExistence type="predicted"/>
<dbReference type="EMBL" id="QDDL01000002">
    <property type="protein sequence ID" value="PVZ70153.1"/>
    <property type="molecule type" value="Genomic_DNA"/>
</dbReference>
<name>A0A2V1GWW5_9GAMM</name>
<evidence type="ECO:0008006" key="4">
    <source>
        <dbReference type="Google" id="ProtNLM"/>
    </source>
</evidence>
<keyword evidence="1" id="KW-0732">Signal</keyword>
<dbReference type="Proteomes" id="UP000244906">
    <property type="component" value="Unassembled WGS sequence"/>
</dbReference>
<keyword evidence="3" id="KW-1185">Reference proteome</keyword>
<evidence type="ECO:0000256" key="1">
    <source>
        <dbReference type="SAM" id="SignalP"/>
    </source>
</evidence>
<protein>
    <recommendedName>
        <fullName evidence="4">Outer membrane lipoprotein carrier protein LolA</fullName>
    </recommendedName>
</protein>
<evidence type="ECO:0000313" key="3">
    <source>
        <dbReference type="Proteomes" id="UP000244906"/>
    </source>
</evidence>
<reference evidence="2 3" key="1">
    <citation type="submission" date="2018-04" db="EMBL/GenBank/DDBJ databases">
        <title>Thalassorhabdus spongiae gen. nov., sp. nov., isolated from a marine sponge in South-West Iceland.</title>
        <authorList>
            <person name="Knobloch S."/>
            <person name="Daussin A."/>
            <person name="Johannsson R."/>
            <person name="Marteinsson V.T."/>
        </authorList>
    </citation>
    <scope>NUCLEOTIDE SEQUENCE [LARGE SCALE GENOMIC DNA]</scope>
    <source>
        <strain evidence="2 3">Hp12</strain>
    </source>
</reference>
<organism evidence="2 3">
    <name type="scientific">Pelagibaculum spongiae</name>
    <dbReference type="NCBI Taxonomy" id="2080658"/>
    <lineage>
        <taxon>Bacteria</taxon>
        <taxon>Pseudomonadati</taxon>
        <taxon>Pseudomonadota</taxon>
        <taxon>Gammaproteobacteria</taxon>
        <taxon>Oceanospirillales</taxon>
        <taxon>Pelagibaculum</taxon>
    </lineage>
</organism>
<feature type="chain" id="PRO_5016101781" description="Outer membrane lipoprotein carrier protein LolA" evidence="1">
    <location>
        <begin position="26"/>
        <end position="217"/>
    </location>
</feature>
<gene>
    <name evidence="2" type="ORF">DC094_06005</name>
</gene>
<dbReference type="AlphaFoldDB" id="A0A2V1GWW5"/>
<feature type="signal peptide" evidence="1">
    <location>
        <begin position="1"/>
        <end position="25"/>
    </location>
</feature>
<evidence type="ECO:0000313" key="2">
    <source>
        <dbReference type="EMBL" id="PVZ70153.1"/>
    </source>
</evidence>
<dbReference type="RefSeq" id="WP_116686226.1">
    <property type="nucleotide sequence ID" value="NZ_CAWNYD010000002.1"/>
</dbReference>
<accession>A0A2V1GWW5</accession>